<feature type="domain" description="TCTP" evidence="3">
    <location>
        <begin position="11"/>
        <end position="172"/>
    </location>
</feature>
<dbReference type="InterPro" id="IPR011057">
    <property type="entry name" value="Mss4-like_sf"/>
</dbReference>
<dbReference type="EMBL" id="KV453842">
    <property type="protein sequence ID" value="ODV90840.1"/>
    <property type="molecule type" value="Genomic_DNA"/>
</dbReference>
<dbReference type="PROSITE" id="PS51797">
    <property type="entry name" value="TCTP_3"/>
    <property type="match status" value="1"/>
</dbReference>
<comment type="similarity">
    <text evidence="2">Belongs to the TCTP family.</text>
</comment>
<gene>
    <name evidence="4" type="ORF">CANCADRAFT_2562</name>
</gene>
<keyword evidence="5" id="KW-1185">Reference proteome</keyword>
<evidence type="ECO:0000259" key="3">
    <source>
        <dbReference type="PROSITE" id="PS51797"/>
    </source>
</evidence>
<dbReference type="OrthoDB" id="10248936at2759"/>
<dbReference type="Gene3D" id="2.170.150.10">
    <property type="entry name" value="Metal Binding Protein, Guanine Nucleotide Exchange Factor, Chain A"/>
    <property type="match status" value="1"/>
</dbReference>
<dbReference type="PANTHER" id="PTHR11991">
    <property type="entry name" value="TRANSLATIONALLY CONTROLLED TUMOR PROTEIN-RELATED"/>
    <property type="match status" value="1"/>
</dbReference>
<reference evidence="5" key="1">
    <citation type="submission" date="2016-02" db="EMBL/GenBank/DDBJ databases">
        <title>Comparative genomics of biotechnologically important yeasts.</title>
        <authorList>
            <consortium name="DOE Joint Genome Institute"/>
            <person name="Riley R."/>
            <person name="Haridas S."/>
            <person name="Wolfe K.H."/>
            <person name="Lopes M.R."/>
            <person name="Hittinger C.T."/>
            <person name="Goker M."/>
            <person name="Salamov A."/>
            <person name="Wisecaver J."/>
            <person name="Long T.M."/>
            <person name="Aerts A.L."/>
            <person name="Barry K."/>
            <person name="Choi C."/>
            <person name="Clum A."/>
            <person name="Coughlan A.Y."/>
            <person name="Deshpande S."/>
            <person name="Douglass A.P."/>
            <person name="Hanson S.J."/>
            <person name="Klenk H.-P."/>
            <person name="Labutti K."/>
            <person name="Lapidus A."/>
            <person name="Lindquist E."/>
            <person name="Lipzen A."/>
            <person name="Meier-Kolthoff J.P."/>
            <person name="Ohm R.A."/>
            <person name="Otillar R.P."/>
            <person name="Pangilinan J."/>
            <person name="Peng Y."/>
            <person name="Rokas A."/>
            <person name="Rosa C.A."/>
            <person name="Scheuner C."/>
            <person name="Sibirny A.A."/>
            <person name="Slot J.C."/>
            <person name="Stielow J.B."/>
            <person name="Sun H."/>
            <person name="Kurtzman C.P."/>
            <person name="Blackwell M."/>
            <person name="Jeffries T.W."/>
            <person name="Grigoriev I.V."/>
        </authorList>
    </citation>
    <scope>NUCLEOTIDE SEQUENCE [LARGE SCALE GENOMIC DNA]</scope>
    <source>
        <strain evidence="5">NRRL Y-17796</strain>
    </source>
</reference>
<organism evidence="4 5">
    <name type="scientific">Tortispora caseinolytica NRRL Y-17796</name>
    <dbReference type="NCBI Taxonomy" id="767744"/>
    <lineage>
        <taxon>Eukaryota</taxon>
        <taxon>Fungi</taxon>
        <taxon>Dikarya</taxon>
        <taxon>Ascomycota</taxon>
        <taxon>Saccharomycotina</taxon>
        <taxon>Trigonopsidomycetes</taxon>
        <taxon>Trigonopsidales</taxon>
        <taxon>Trigonopsidaceae</taxon>
        <taxon>Tortispora</taxon>
    </lineage>
</organism>
<dbReference type="Pfam" id="PF00838">
    <property type="entry name" value="TCTP"/>
    <property type="match status" value="1"/>
</dbReference>
<dbReference type="Proteomes" id="UP000095023">
    <property type="component" value="Unassembled WGS sequence"/>
</dbReference>
<evidence type="ECO:0000313" key="4">
    <source>
        <dbReference type="EMBL" id="ODV90840.1"/>
    </source>
</evidence>
<dbReference type="PANTHER" id="PTHR11991:SF0">
    <property type="entry name" value="TRANSLATIONALLY-CONTROLLED TUMOR PROTEIN"/>
    <property type="match status" value="1"/>
</dbReference>
<dbReference type="InterPro" id="IPR011323">
    <property type="entry name" value="Mss4/transl-control_tumour"/>
</dbReference>
<protein>
    <recommendedName>
        <fullName evidence="1">Translationally-controlled tumor protein homolog</fullName>
    </recommendedName>
</protein>
<proteinExistence type="inferred from homology"/>
<dbReference type="InterPro" id="IPR018105">
    <property type="entry name" value="Translational_control_tumour_p"/>
</dbReference>
<evidence type="ECO:0000256" key="1">
    <source>
        <dbReference type="ARBA" id="ARBA00014759"/>
    </source>
</evidence>
<evidence type="ECO:0000313" key="5">
    <source>
        <dbReference type="Proteomes" id="UP000095023"/>
    </source>
</evidence>
<dbReference type="InterPro" id="IPR034737">
    <property type="entry name" value="TCTP"/>
</dbReference>
<sequence length="174" mass="19690">MLHLTLASNVSTIYRDVITGDKLLSDAFEPRLVNNAFYEVQCKATIAPTGLKEANSNSSIEKAGHNFDAATLISTFNLQQASFEVADFFRYLKQYMKQIKEMLQTNAPDQVSVLDEGAQLYFRKIAANFRDYEFYTGESAKLDGMVILLYRGNGQSAPYFVFWKHGLSEQTSIR</sequence>
<name>A0A1E4TGF9_9ASCO</name>
<evidence type="ECO:0000256" key="2">
    <source>
        <dbReference type="PROSITE-ProRule" id="PRU01133"/>
    </source>
</evidence>
<dbReference type="SUPFAM" id="SSF51316">
    <property type="entry name" value="Mss4-like"/>
    <property type="match status" value="1"/>
</dbReference>
<dbReference type="GO" id="GO:0005737">
    <property type="term" value="C:cytoplasm"/>
    <property type="evidence" value="ECO:0007669"/>
    <property type="project" value="TreeGrafter"/>
</dbReference>
<accession>A0A1E4TGF9</accession>
<dbReference type="AlphaFoldDB" id="A0A1E4TGF9"/>
<dbReference type="GO" id="GO:0005509">
    <property type="term" value="F:calcium ion binding"/>
    <property type="evidence" value="ECO:0007669"/>
    <property type="project" value="TreeGrafter"/>
</dbReference>